<organism evidence="2 3">
    <name type="scientific">Paracoccus caeni</name>
    <dbReference type="NCBI Taxonomy" id="657651"/>
    <lineage>
        <taxon>Bacteria</taxon>
        <taxon>Pseudomonadati</taxon>
        <taxon>Pseudomonadota</taxon>
        <taxon>Alphaproteobacteria</taxon>
        <taxon>Rhodobacterales</taxon>
        <taxon>Paracoccaceae</taxon>
        <taxon>Paracoccus</taxon>
    </lineage>
</organism>
<keyword evidence="1" id="KW-0812">Transmembrane</keyword>
<sequence>MTIDRLLILDALTCLAMGALLVIGGVWLAGLLHLPPMLLFYAGLVLFPVALLMALIGMMDRPSPAGVWLVILGNAGWVLASLLVLLVTQPNAFGTAFVLLQVVVVAVLTLAEYRARPAASQSGARA</sequence>
<evidence type="ECO:0000256" key="1">
    <source>
        <dbReference type="SAM" id="Phobius"/>
    </source>
</evidence>
<feature type="transmembrane region" description="Helical" evidence="1">
    <location>
        <begin position="65"/>
        <end position="86"/>
    </location>
</feature>
<comment type="caution">
    <text evidence="2">The sequence shown here is derived from an EMBL/GenBank/DDBJ whole genome shotgun (WGS) entry which is preliminary data.</text>
</comment>
<feature type="transmembrane region" description="Helical" evidence="1">
    <location>
        <begin position="7"/>
        <end position="32"/>
    </location>
</feature>
<gene>
    <name evidence="2" type="ORF">JJJ17_08950</name>
</gene>
<reference evidence="2" key="1">
    <citation type="submission" date="2021-01" db="EMBL/GenBank/DDBJ databases">
        <title>Paracoccus amoyensis sp. nov., isolated from the surface seawater along the coast of Xiamen Island, China.</title>
        <authorList>
            <person name="Lyu L."/>
        </authorList>
    </citation>
    <scope>NUCLEOTIDE SEQUENCE</scope>
    <source>
        <strain evidence="2">MJ17</strain>
    </source>
</reference>
<keyword evidence="3" id="KW-1185">Reference proteome</keyword>
<feature type="transmembrane region" description="Helical" evidence="1">
    <location>
        <begin position="92"/>
        <end position="111"/>
    </location>
</feature>
<evidence type="ECO:0008006" key="4">
    <source>
        <dbReference type="Google" id="ProtNLM"/>
    </source>
</evidence>
<protein>
    <recommendedName>
        <fullName evidence="4">Integral membrane protein</fullName>
    </recommendedName>
</protein>
<accession>A0A934SC10</accession>
<proteinExistence type="predicted"/>
<dbReference type="EMBL" id="JAEPRQ010000002">
    <property type="protein sequence ID" value="MBK4216051.1"/>
    <property type="molecule type" value="Genomic_DNA"/>
</dbReference>
<feature type="transmembrane region" description="Helical" evidence="1">
    <location>
        <begin position="38"/>
        <end position="58"/>
    </location>
</feature>
<evidence type="ECO:0000313" key="3">
    <source>
        <dbReference type="Proteomes" id="UP000640485"/>
    </source>
</evidence>
<dbReference type="RefSeq" id="WP_200685572.1">
    <property type="nucleotide sequence ID" value="NZ_JAEPRQ010000002.1"/>
</dbReference>
<dbReference type="AlphaFoldDB" id="A0A934SC10"/>
<evidence type="ECO:0000313" key="2">
    <source>
        <dbReference type="EMBL" id="MBK4216051.1"/>
    </source>
</evidence>
<dbReference type="Proteomes" id="UP000640485">
    <property type="component" value="Unassembled WGS sequence"/>
</dbReference>
<name>A0A934SC10_9RHOB</name>
<keyword evidence="1" id="KW-1133">Transmembrane helix</keyword>
<keyword evidence="1" id="KW-0472">Membrane</keyword>